<dbReference type="PANTHER" id="PTHR19847:SF7">
    <property type="entry name" value="DDB1- AND CUL4-ASSOCIATED FACTOR 11"/>
    <property type="match status" value="1"/>
</dbReference>
<sequence>MSAWFELAFVESDDDYEDVTDEYQDLFDEALEDIEQEYTTDSEYDLDSSEQEEVQIPSYTPSQSKQEKKENLQKSHELQASGEFGYSDAYVNPQNVIGKRKASNNVFDKLITRECMPSYFLKAPVSKNYWPSGRGKVVVQYDTRPYSGQYSEDGTFFYVCCQDFLVHIYDTTGPELKETKVITGETGRWTITDATLSFDNQWIIYSSISPVIYMAKTDPDDDTQHALDFGQDEYPGFGLWSIRFSGDAREIVAGASDARIYVYDVETRKIVSKNAGHEDEVNAVCFADSASTHVLFSGSDDSFVKVWDRRSMKGRGSRPAGALIGHTEGITFVSSKGDGRYCLTNSKDQTMKLWDIRKMVSAGQFDSTERLDFRCHWDYRFMEYPGPRKFKHPNDCSVMTYRGHRVLKTLIRCHFSPLHNTGQRYLYTGSEDGKVRVFNLAGDIVQTLNVGAATSQDLSRPTSRRAVTRDVSWHPYLPKIISTSWHGSHDTLGSVVQHQYTSATIF</sequence>
<reference evidence="5 6" key="1">
    <citation type="submission" date="2023-04" db="EMBL/GenBank/DDBJ databases">
        <title>Genome of Basidiobolus ranarum AG-B5.</title>
        <authorList>
            <person name="Stajich J.E."/>
            <person name="Carter-House D."/>
            <person name="Gryganskyi A."/>
        </authorList>
    </citation>
    <scope>NUCLEOTIDE SEQUENCE [LARGE SCALE GENOMIC DNA]</scope>
    <source>
        <strain evidence="5 6">AG-B5</strain>
    </source>
</reference>
<feature type="repeat" description="WD" evidence="3">
    <location>
        <begin position="274"/>
        <end position="308"/>
    </location>
</feature>
<keyword evidence="6" id="KW-1185">Reference proteome</keyword>
<dbReference type="PANTHER" id="PTHR19847">
    <property type="entry name" value="DDB1- AND CUL4-ASSOCIATED FACTOR 11"/>
    <property type="match status" value="1"/>
</dbReference>
<evidence type="ECO:0000256" key="1">
    <source>
        <dbReference type="ARBA" id="ARBA00022574"/>
    </source>
</evidence>
<dbReference type="InterPro" id="IPR051859">
    <property type="entry name" value="DCAF"/>
</dbReference>
<dbReference type="PROSITE" id="PS50082">
    <property type="entry name" value="WD_REPEATS_2"/>
    <property type="match status" value="2"/>
</dbReference>
<feature type="compositionally biased region" description="Basic and acidic residues" evidence="4">
    <location>
        <begin position="65"/>
        <end position="74"/>
    </location>
</feature>
<dbReference type="SMART" id="SM00320">
    <property type="entry name" value="WD40"/>
    <property type="match status" value="6"/>
</dbReference>
<comment type="caution">
    <text evidence="5">The sequence shown here is derived from an EMBL/GenBank/DDBJ whole genome shotgun (WGS) entry which is preliminary data.</text>
</comment>
<dbReference type="InterPro" id="IPR020472">
    <property type="entry name" value="WD40_PAC1"/>
</dbReference>
<gene>
    <name evidence="5" type="ORF">K7432_000381</name>
</gene>
<dbReference type="InterPro" id="IPR036322">
    <property type="entry name" value="WD40_repeat_dom_sf"/>
</dbReference>
<keyword evidence="2" id="KW-0677">Repeat</keyword>
<evidence type="ECO:0000256" key="2">
    <source>
        <dbReference type="ARBA" id="ARBA00022737"/>
    </source>
</evidence>
<evidence type="ECO:0000256" key="3">
    <source>
        <dbReference type="PROSITE-ProRule" id="PRU00221"/>
    </source>
</evidence>
<evidence type="ECO:0000313" key="5">
    <source>
        <dbReference type="EMBL" id="KAK9729338.1"/>
    </source>
</evidence>
<protein>
    <submittedName>
        <fullName evidence="5">Uncharacterized protein</fullName>
    </submittedName>
</protein>
<dbReference type="Pfam" id="PF00400">
    <property type="entry name" value="WD40"/>
    <property type="match status" value="3"/>
</dbReference>
<feature type="repeat" description="WD" evidence="3">
    <location>
        <begin position="323"/>
        <end position="357"/>
    </location>
</feature>
<dbReference type="PRINTS" id="PR00320">
    <property type="entry name" value="GPROTEINBRPT"/>
</dbReference>
<dbReference type="InterPro" id="IPR001680">
    <property type="entry name" value="WD40_rpt"/>
</dbReference>
<dbReference type="PROSITE" id="PS50294">
    <property type="entry name" value="WD_REPEATS_REGION"/>
    <property type="match status" value="2"/>
</dbReference>
<keyword evidence="1 3" id="KW-0853">WD repeat</keyword>
<name>A0ABR2WBA0_9FUNG</name>
<dbReference type="SUPFAM" id="SSF50978">
    <property type="entry name" value="WD40 repeat-like"/>
    <property type="match status" value="1"/>
</dbReference>
<dbReference type="Proteomes" id="UP001479436">
    <property type="component" value="Unassembled WGS sequence"/>
</dbReference>
<evidence type="ECO:0000313" key="6">
    <source>
        <dbReference type="Proteomes" id="UP001479436"/>
    </source>
</evidence>
<dbReference type="EMBL" id="JASJQH010006882">
    <property type="protein sequence ID" value="KAK9729338.1"/>
    <property type="molecule type" value="Genomic_DNA"/>
</dbReference>
<evidence type="ECO:0000256" key="4">
    <source>
        <dbReference type="SAM" id="MobiDB-lite"/>
    </source>
</evidence>
<organism evidence="5 6">
    <name type="scientific">Basidiobolus ranarum</name>
    <dbReference type="NCBI Taxonomy" id="34480"/>
    <lineage>
        <taxon>Eukaryota</taxon>
        <taxon>Fungi</taxon>
        <taxon>Fungi incertae sedis</taxon>
        <taxon>Zoopagomycota</taxon>
        <taxon>Entomophthoromycotina</taxon>
        <taxon>Basidiobolomycetes</taxon>
        <taxon>Basidiobolales</taxon>
        <taxon>Basidiobolaceae</taxon>
        <taxon>Basidiobolus</taxon>
    </lineage>
</organism>
<accession>A0ABR2WBA0</accession>
<dbReference type="Gene3D" id="2.130.10.10">
    <property type="entry name" value="YVTN repeat-like/Quinoprotein amine dehydrogenase"/>
    <property type="match status" value="1"/>
</dbReference>
<feature type="region of interest" description="Disordered" evidence="4">
    <location>
        <begin position="37"/>
        <end position="74"/>
    </location>
</feature>
<proteinExistence type="predicted"/>
<feature type="compositionally biased region" description="Acidic residues" evidence="4">
    <location>
        <begin position="37"/>
        <end position="53"/>
    </location>
</feature>
<dbReference type="InterPro" id="IPR015943">
    <property type="entry name" value="WD40/YVTN_repeat-like_dom_sf"/>
</dbReference>